<evidence type="ECO:0000256" key="2">
    <source>
        <dbReference type="ARBA" id="ARBA00023015"/>
    </source>
</evidence>
<accession>A0A933NXA3</accession>
<dbReference type="Gene3D" id="3.40.50.2300">
    <property type="match status" value="2"/>
</dbReference>
<evidence type="ECO:0000256" key="4">
    <source>
        <dbReference type="ARBA" id="ARBA00023163"/>
    </source>
</evidence>
<keyword evidence="4" id="KW-0804">Transcription</keyword>
<gene>
    <name evidence="6" type="ORF">HY834_13360</name>
</gene>
<dbReference type="InterPro" id="IPR046335">
    <property type="entry name" value="LacI/GalR-like_sensor"/>
</dbReference>
<sequence>MQDVANLAQCSQSTVSVVLNPGSSVRISQDTRERILKAAKDLGYKVERPVSPRNGPLRNVAVVFDDLTVCTEAVITVDGVRESLWGTGDIVSTYNWHADPAMEERTLAAILRSNVSAVIYSTVRTRQVVVPKSLYETDIPVVLLNCYSKDRAFPSVVPGDVAGGHRATERLVAAGHTRIAHITGEAWQEVSADRARGYRDALATADIPFDPALVREGNWQLSSGYEATLSLMQLKRPPTAIFCGNDRMAIGCYEALKQLGLRIPEDVSVVGFDDDEIASHLMPKLTTLKYPRLQMGIWAAERAMAPHHDRSETHRVVKIECELVERQSVAVRDKARGRLVRAG</sequence>
<dbReference type="Pfam" id="PF13377">
    <property type="entry name" value="Peripla_BP_3"/>
    <property type="match status" value="1"/>
</dbReference>
<dbReference type="SMART" id="SM00354">
    <property type="entry name" value="HTH_LACI"/>
    <property type="match status" value="1"/>
</dbReference>
<dbReference type="SUPFAM" id="SSF53822">
    <property type="entry name" value="Periplasmic binding protein-like I"/>
    <property type="match status" value="1"/>
</dbReference>
<evidence type="ECO:0000313" key="7">
    <source>
        <dbReference type="Proteomes" id="UP000782610"/>
    </source>
</evidence>
<evidence type="ECO:0000256" key="3">
    <source>
        <dbReference type="ARBA" id="ARBA00023125"/>
    </source>
</evidence>
<dbReference type="CDD" id="cd01392">
    <property type="entry name" value="HTH_LacI"/>
    <property type="match status" value="1"/>
</dbReference>
<comment type="caution">
    <text evidence="6">The sequence shown here is derived from an EMBL/GenBank/DDBJ whole genome shotgun (WGS) entry which is preliminary data.</text>
</comment>
<evidence type="ECO:0000256" key="1">
    <source>
        <dbReference type="ARBA" id="ARBA00022491"/>
    </source>
</evidence>
<keyword evidence="3 6" id="KW-0238">DNA-binding</keyword>
<keyword evidence="1" id="KW-0678">Repressor</keyword>
<name>A0A933NXA3_9HYPH</name>
<dbReference type="AlphaFoldDB" id="A0A933NXA3"/>
<feature type="domain" description="HTH lacI-type" evidence="5">
    <location>
        <begin position="1"/>
        <end position="59"/>
    </location>
</feature>
<dbReference type="GO" id="GO:0003700">
    <property type="term" value="F:DNA-binding transcription factor activity"/>
    <property type="evidence" value="ECO:0007669"/>
    <property type="project" value="TreeGrafter"/>
</dbReference>
<dbReference type="Proteomes" id="UP000782610">
    <property type="component" value="Unassembled WGS sequence"/>
</dbReference>
<reference evidence="6" key="1">
    <citation type="submission" date="2020-07" db="EMBL/GenBank/DDBJ databases">
        <title>Huge and variable diversity of episymbiotic CPR bacteria and DPANN archaea in groundwater ecosystems.</title>
        <authorList>
            <person name="He C.Y."/>
            <person name="Keren R."/>
            <person name="Whittaker M."/>
            <person name="Farag I.F."/>
            <person name="Doudna J."/>
            <person name="Cate J.H.D."/>
            <person name="Banfield J.F."/>
        </authorList>
    </citation>
    <scope>NUCLEOTIDE SEQUENCE</scope>
    <source>
        <strain evidence="6">NC_groundwater_1586_Pr3_B-0.1um_66_15</strain>
    </source>
</reference>
<organism evidence="6 7">
    <name type="scientific">Devosia nanyangense</name>
    <dbReference type="NCBI Taxonomy" id="1228055"/>
    <lineage>
        <taxon>Bacteria</taxon>
        <taxon>Pseudomonadati</taxon>
        <taxon>Pseudomonadota</taxon>
        <taxon>Alphaproteobacteria</taxon>
        <taxon>Hyphomicrobiales</taxon>
        <taxon>Devosiaceae</taxon>
        <taxon>Devosia</taxon>
    </lineage>
</organism>
<evidence type="ECO:0000259" key="5">
    <source>
        <dbReference type="PROSITE" id="PS50932"/>
    </source>
</evidence>
<protein>
    <submittedName>
        <fullName evidence="6">LacI family DNA-binding transcriptional regulator</fullName>
    </submittedName>
</protein>
<dbReference type="InterPro" id="IPR000843">
    <property type="entry name" value="HTH_LacI"/>
</dbReference>
<dbReference type="PANTHER" id="PTHR30146:SF148">
    <property type="entry name" value="HTH-TYPE TRANSCRIPTIONAL REPRESSOR PURR-RELATED"/>
    <property type="match status" value="1"/>
</dbReference>
<keyword evidence="2" id="KW-0805">Transcription regulation</keyword>
<dbReference type="PROSITE" id="PS50932">
    <property type="entry name" value="HTH_LACI_2"/>
    <property type="match status" value="1"/>
</dbReference>
<dbReference type="Pfam" id="PF00356">
    <property type="entry name" value="LacI"/>
    <property type="match status" value="1"/>
</dbReference>
<proteinExistence type="predicted"/>
<dbReference type="GO" id="GO:0000976">
    <property type="term" value="F:transcription cis-regulatory region binding"/>
    <property type="evidence" value="ECO:0007669"/>
    <property type="project" value="TreeGrafter"/>
</dbReference>
<dbReference type="InterPro" id="IPR010982">
    <property type="entry name" value="Lambda_DNA-bd_dom_sf"/>
</dbReference>
<evidence type="ECO:0000313" key="6">
    <source>
        <dbReference type="EMBL" id="MBI4922729.1"/>
    </source>
</evidence>
<dbReference type="InterPro" id="IPR028082">
    <property type="entry name" value="Peripla_BP_I"/>
</dbReference>
<dbReference type="SUPFAM" id="SSF47413">
    <property type="entry name" value="lambda repressor-like DNA-binding domains"/>
    <property type="match status" value="1"/>
</dbReference>
<dbReference type="CDD" id="cd06288">
    <property type="entry name" value="PBP1_sucrose_transcription_regulator"/>
    <property type="match status" value="1"/>
</dbReference>
<dbReference type="EMBL" id="JACRAF010000037">
    <property type="protein sequence ID" value="MBI4922729.1"/>
    <property type="molecule type" value="Genomic_DNA"/>
</dbReference>
<dbReference type="Gene3D" id="1.10.260.40">
    <property type="entry name" value="lambda repressor-like DNA-binding domains"/>
    <property type="match status" value="1"/>
</dbReference>
<dbReference type="PANTHER" id="PTHR30146">
    <property type="entry name" value="LACI-RELATED TRANSCRIPTIONAL REPRESSOR"/>
    <property type="match status" value="1"/>
</dbReference>